<keyword evidence="2" id="KW-1185">Reference proteome</keyword>
<dbReference type="Proteomes" id="UP001149009">
    <property type="component" value="Unassembled WGS sequence"/>
</dbReference>
<proteinExistence type="predicted"/>
<gene>
    <name evidence="1" type="ORF">NYR54_13375</name>
</gene>
<evidence type="ECO:0008006" key="3">
    <source>
        <dbReference type="Google" id="ProtNLM"/>
    </source>
</evidence>
<dbReference type="EMBL" id="JAODNV010000014">
    <property type="protein sequence ID" value="MCT8991271.1"/>
    <property type="molecule type" value="Genomic_DNA"/>
</dbReference>
<organism evidence="1 2">
    <name type="scientific">Chelativorans petroleitrophicus</name>
    <dbReference type="NCBI Taxonomy" id="2975484"/>
    <lineage>
        <taxon>Bacteria</taxon>
        <taxon>Pseudomonadati</taxon>
        <taxon>Pseudomonadota</taxon>
        <taxon>Alphaproteobacteria</taxon>
        <taxon>Hyphomicrobiales</taxon>
        <taxon>Phyllobacteriaceae</taxon>
        <taxon>Chelativorans</taxon>
    </lineage>
</organism>
<dbReference type="RefSeq" id="WP_261516196.1">
    <property type="nucleotide sequence ID" value="NZ_JAODNV010000014.1"/>
</dbReference>
<name>A0A9X2XAW4_9HYPH</name>
<accession>A0A9X2XAW4</accession>
<comment type="caution">
    <text evidence="1">The sequence shown here is derived from an EMBL/GenBank/DDBJ whole genome shotgun (WGS) entry which is preliminary data.</text>
</comment>
<evidence type="ECO:0000313" key="2">
    <source>
        <dbReference type="Proteomes" id="UP001149009"/>
    </source>
</evidence>
<protein>
    <recommendedName>
        <fullName evidence="3">WYL domain-containing protein</fullName>
    </recommendedName>
</protein>
<evidence type="ECO:0000313" key="1">
    <source>
        <dbReference type="EMBL" id="MCT8991271.1"/>
    </source>
</evidence>
<dbReference type="AlphaFoldDB" id="A0A9X2XAW4"/>
<sequence>MTSAIYRVFREAILRRQQVAFVYRGRDRKVCPHILGHTEGKEKVLAFQFGGESTSRPIGKGEWRCFFLAEVHNARRYDGPWHTGGSHKARQSCVEEVDIDVNR</sequence>
<reference evidence="1" key="1">
    <citation type="submission" date="2022-08" db="EMBL/GenBank/DDBJ databases">
        <title>Chelativorans sichuanense sp. nov., a paraffin oil-degrading bacterium isolated from a mixture of oil-based drill cuttings and paddy soil.</title>
        <authorList>
            <person name="Yu J."/>
            <person name="Liu H."/>
            <person name="Chen Q."/>
        </authorList>
    </citation>
    <scope>NUCLEOTIDE SEQUENCE</scope>
    <source>
        <strain evidence="1">SCAU 2101</strain>
    </source>
</reference>